<keyword evidence="1" id="KW-0863">Zinc-finger</keyword>
<dbReference type="GO" id="GO:0003676">
    <property type="term" value="F:nucleic acid binding"/>
    <property type="evidence" value="ECO:0007669"/>
    <property type="project" value="InterPro"/>
</dbReference>
<dbReference type="Proteomes" id="UP000504623">
    <property type="component" value="Unplaced"/>
</dbReference>
<dbReference type="SUPFAM" id="SSF47943">
    <property type="entry name" value="Retrovirus capsid protein, N-terminal core domain"/>
    <property type="match status" value="1"/>
</dbReference>
<dbReference type="InterPro" id="IPR036875">
    <property type="entry name" value="Znf_CCHC_sf"/>
</dbReference>
<feature type="domain" description="CCHC-type" evidence="2">
    <location>
        <begin position="377"/>
        <end position="392"/>
    </location>
</feature>
<dbReference type="GeneID" id="102841421"/>
<dbReference type="InterPro" id="IPR008919">
    <property type="entry name" value="Retrov_capsid_N"/>
</dbReference>
<organism evidence="3 4">
    <name type="scientific">Chrysochloris asiatica</name>
    <name type="common">Cape golden mole</name>
    <dbReference type="NCBI Taxonomy" id="185453"/>
    <lineage>
        <taxon>Eukaryota</taxon>
        <taxon>Metazoa</taxon>
        <taxon>Chordata</taxon>
        <taxon>Craniata</taxon>
        <taxon>Vertebrata</taxon>
        <taxon>Euteleostomi</taxon>
        <taxon>Mammalia</taxon>
        <taxon>Eutheria</taxon>
        <taxon>Afrotheria</taxon>
        <taxon>Chrysochloridae</taxon>
        <taxon>Chrysochlorinae</taxon>
        <taxon>Chrysochloris</taxon>
    </lineage>
</organism>
<keyword evidence="1" id="KW-0479">Metal-binding</keyword>
<dbReference type="Pfam" id="PF00098">
    <property type="entry name" value="zf-CCHC"/>
    <property type="match status" value="1"/>
</dbReference>
<evidence type="ECO:0000259" key="2">
    <source>
        <dbReference type="PROSITE" id="PS50158"/>
    </source>
</evidence>
<dbReference type="Gene3D" id="4.10.60.10">
    <property type="entry name" value="Zinc finger, CCHC-type"/>
    <property type="match status" value="1"/>
</dbReference>
<dbReference type="RefSeq" id="XP_006873806.1">
    <property type="nucleotide sequence ID" value="XM_006873744.1"/>
</dbReference>
<dbReference type="GO" id="GO:0008270">
    <property type="term" value="F:zinc ion binding"/>
    <property type="evidence" value="ECO:0007669"/>
    <property type="project" value="UniProtKB-KW"/>
</dbReference>
<dbReference type="Gene3D" id="1.10.375.10">
    <property type="entry name" value="Human Immunodeficiency Virus Type 1 Capsid Protein"/>
    <property type="match status" value="1"/>
</dbReference>
<dbReference type="GO" id="GO:0016032">
    <property type="term" value="P:viral process"/>
    <property type="evidence" value="ECO:0007669"/>
    <property type="project" value="InterPro"/>
</dbReference>
<name>A0A9B0U116_CHRAS</name>
<gene>
    <name evidence="4" type="primary">LOC102841421</name>
</gene>
<keyword evidence="1" id="KW-0862">Zinc</keyword>
<dbReference type="PANTHER" id="PTHR14870">
    <property type="entry name" value="TUBULIN EPSILON AND DELTA COMPLEX PROTEIN 2"/>
    <property type="match status" value="1"/>
</dbReference>
<evidence type="ECO:0000313" key="3">
    <source>
        <dbReference type="Proteomes" id="UP000504623"/>
    </source>
</evidence>
<dbReference type="SMART" id="SM00343">
    <property type="entry name" value="ZnF_C2HC"/>
    <property type="match status" value="1"/>
</dbReference>
<dbReference type="PANTHER" id="PTHR14870:SF1">
    <property type="entry name" value="TUBULIN EPSILON AND DELTA COMPLEX PROTEIN 2"/>
    <property type="match status" value="1"/>
</dbReference>
<dbReference type="SUPFAM" id="SSF57756">
    <property type="entry name" value="Retrovirus zinc finger-like domains"/>
    <property type="match status" value="1"/>
</dbReference>
<dbReference type="OrthoDB" id="9939072at2759"/>
<reference evidence="4" key="1">
    <citation type="submission" date="2025-08" db="UniProtKB">
        <authorList>
            <consortium name="RefSeq"/>
        </authorList>
    </citation>
    <scope>IDENTIFICATION</scope>
    <source>
        <tissue evidence="4">Spleen</tissue>
    </source>
</reference>
<dbReference type="AlphaFoldDB" id="A0A9B0U116"/>
<dbReference type="InterPro" id="IPR001878">
    <property type="entry name" value="Znf_CCHC"/>
</dbReference>
<dbReference type="Pfam" id="PF15764">
    <property type="entry name" value="DUF4693"/>
    <property type="match status" value="1"/>
</dbReference>
<keyword evidence="3" id="KW-1185">Reference proteome</keyword>
<dbReference type="PROSITE" id="PS50158">
    <property type="entry name" value="ZF_CCHC"/>
    <property type="match status" value="1"/>
</dbReference>
<accession>A0A9B0U116</accession>
<evidence type="ECO:0000313" key="4">
    <source>
        <dbReference type="RefSeq" id="XP_006873806.1"/>
    </source>
</evidence>
<evidence type="ECO:0000256" key="1">
    <source>
        <dbReference type="PROSITE-ProRule" id="PRU00047"/>
    </source>
</evidence>
<proteinExistence type="predicted"/>
<protein>
    <submittedName>
        <fullName evidence="4">Uncharacterized protein C16orf59 homolog</fullName>
    </submittedName>
</protein>
<dbReference type="InterPro" id="IPR031518">
    <property type="entry name" value="DUF4693"/>
</dbReference>
<sequence>MLPAECSLRLVTELRGALDTCAERQQQLDRRLRGCWRLLRDLPGRSLVRTQLPGSGRWPQKLSRSKRRGPCFDCPWSSKGLFPRIPGLSSGSGLSAAEVEAEVEHLWKDCSLLKLCMRNELAAGHTHWLQEHRCLLILEGLQSVVGQCLHCFQELQKVVAEEQLEHRPSGMPPKASLPCGGEGAARSPQPLLYSSTQELQALTALRLRIAMLDQQRHLQKVLIAELLPLFHCLYYINQFDPAGTFSLSKSSIACPFDSISHSLTPEEGRRVLEQAHAHADQEHLTNNNHPAGAEAVPDRDPGWNYNTQSYPDIKIKLKRLERGPLTPQAEALAVAFKAYNGRDDAKAVKKYQLLAQAINPTLPPRVRGKPAKPLGPCFRCNQGGHWAKECPNPKPPTRLCPKCLAGYLRTWIPNYSLLAVPLYDAS</sequence>